<feature type="signal peptide" evidence="5">
    <location>
        <begin position="1"/>
        <end position="24"/>
    </location>
</feature>
<protein>
    <recommendedName>
        <fullName evidence="5">RxLR effector protein</fullName>
    </recommendedName>
</protein>
<keyword evidence="4 5" id="KW-0732">Signal</keyword>
<feature type="chain" id="PRO_5044988373" description="RxLR effector protein" evidence="5">
    <location>
        <begin position="25"/>
        <end position="161"/>
    </location>
</feature>
<keyword evidence="3 5" id="KW-0964">Secreted</keyword>
<organism evidence="6 7">
    <name type="scientific">Phytophthora megakarya</name>
    <dbReference type="NCBI Taxonomy" id="4795"/>
    <lineage>
        <taxon>Eukaryota</taxon>
        <taxon>Sar</taxon>
        <taxon>Stramenopiles</taxon>
        <taxon>Oomycota</taxon>
        <taxon>Peronosporomycetes</taxon>
        <taxon>Peronosporales</taxon>
        <taxon>Peronosporaceae</taxon>
        <taxon>Phytophthora</taxon>
    </lineage>
</organism>
<comment type="function">
    <text evidence="5">Effector that suppresses plant defense responses during pathogen infection.</text>
</comment>
<evidence type="ECO:0000256" key="1">
    <source>
        <dbReference type="ARBA" id="ARBA00004613"/>
    </source>
</evidence>
<dbReference type="EMBL" id="NBNE01004511">
    <property type="protein sequence ID" value="OWZ05288.1"/>
    <property type="molecule type" value="Genomic_DNA"/>
</dbReference>
<keyword evidence="7" id="KW-1185">Reference proteome</keyword>
<sequence>MLLSHTLMAAISTLFVLQVPVTVSVGSDALLTGVMSLGVLQLVGADQSVIDQSRFLRGNDVAEDDEEERVFGAADAKKLVSKLFRTDSFSDLKKMSELTKLNKVADATDDHMKSVFRFVQQNHIGADDLEKQLKSFPQLDDATRAQAVEMFSNFLRSGKLT</sequence>
<comment type="caution">
    <text evidence="6">The sequence shown here is derived from an EMBL/GenBank/DDBJ whole genome shotgun (WGS) entry which is preliminary data.</text>
</comment>
<dbReference type="AlphaFoldDB" id="A0A225VK83"/>
<dbReference type="Pfam" id="PF16810">
    <property type="entry name" value="RXLR"/>
    <property type="match status" value="1"/>
</dbReference>
<comment type="similarity">
    <text evidence="2 5">Belongs to the RxLR effector family.</text>
</comment>
<dbReference type="Proteomes" id="UP000198211">
    <property type="component" value="Unassembled WGS sequence"/>
</dbReference>
<evidence type="ECO:0000313" key="7">
    <source>
        <dbReference type="Proteomes" id="UP000198211"/>
    </source>
</evidence>
<dbReference type="OrthoDB" id="10432382at2759"/>
<evidence type="ECO:0000313" key="6">
    <source>
        <dbReference type="EMBL" id="OWZ05288.1"/>
    </source>
</evidence>
<dbReference type="InterPro" id="IPR031825">
    <property type="entry name" value="RXLR"/>
</dbReference>
<comment type="subcellular location">
    <subcellularLocation>
        <location evidence="1 5">Secreted</location>
    </subcellularLocation>
</comment>
<evidence type="ECO:0000256" key="4">
    <source>
        <dbReference type="ARBA" id="ARBA00022729"/>
    </source>
</evidence>
<reference evidence="7" key="1">
    <citation type="submission" date="2017-03" db="EMBL/GenBank/DDBJ databases">
        <title>Phytopthora megakarya and P. palmivora, two closely related causual agents of cacao black pod achieved similar genome size and gene model numbers by different mechanisms.</title>
        <authorList>
            <person name="Ali S."/>
            <person name="Shao J."/>
            <person name="Larry D.J."/>
            <person name="Kronmiller B."/>
            <person name="Shen D."/>
            <person name="Strem M.D."/>
            <person name="Melnick R.L."/>
            <person name="Guiltinan M.J."/>
            <person name="Tyler B.M."/>
            <person name="Meinhardt L.W."/>
            <person name="Bailey B.A."/>
        </authorList>
    </citation>
    <scope>NUCLEOTIDE SEQUENCE [LARGE SCALE GENOMIC DNA]</scope>
    <source>
        <strain evidence="7">zdho120</strain>
    </source>
</reference>
<evidence type="ECO:0000256" key="3">
    <source>
        <dbReference type="ARBA" id="ARBA00022525"/>
    </source>
</evidence>
<evidence type="ECO:0000256" key="2">
    <source>
        <dbReference type="ARBA" id="ARBA00010400"/>
    </source>
</evidence>
<proteinExistence type="inferred from homology"/>
<evidence type="ECO:0000256" key="5">
    <source>
        <dbReference type="RuleBase" id="RU367124"/>
    </source>
</evidence>
<gene>
    <name evidence="6" type="ORF">PHMEG_00022649</name>
</gene>
<accession>A0A225VK83</accession>
<name>A0A225VK83_9STRA</name>
<comment type="domain">
    <text evidence="5">The RxLR-dEER motif acts to carry the protein into the host cell cytoplasm through binding to cell surface phosphatidylinositol-3-phosphate.</text>
</comment>